<name>A0AAD2CV42_9STRA</name>
<proteinExistence type="predicted"/>
<protein>
    <submittedName>
        <fullName evidence="5">Uncharacterized protein</fullName>
    </submittedName>
</protein>
<dbReference type="SUPFAM" id="SSF48452">
    <property type="entry name" value="TPR-like"/>
    <property type="match status" value="2"/>
</dbReference>
<keyword evidence="6" id="KW-1185">Reference proteome</keyword>
<dbReference type="AlphaFoldDB" id="A0AAD2CV42"/>
<dbReference type="EMBL" id="CAKOGP040001112">
    <property type="protein sequence ID" value="CAJ1942696.1"/>
    <property type="molecule type" value="Genomic_DNA"/>
</dbReference>
<gene>
    <name evidence="5" type="ORF">CYCCA115_LOCUS8076</name>
</gene>
<evidence type="ECO:0000256" key="3">
    <source>
        <dbReference type="PROSITE-ProRule" id="PRU00339"/>
    </source>
</evidence>
<organism evidence="5 6">
    <name type="scientific">Cylindrotheca closterium</name>
    <dbReference type="NCBI Taxonomy" id="2856"/>
    <lineage>
        <taxon>Eukaryota</taxon>
        <taxon>Sar</taxon>
        <taxon>Stramenopiles</taxon>
        <taxon>Ochrophyta</taxon>
        <taxon>Bacillariophyta</taxon>
        <taxon>Bacillariophyceae</taxon>
        <taxon>Bacillariophycidae</taxon>
        <taxon>Bacillariales</taxon>
        <taxon>Bacillariaceae</taxon>
        <taxon>Cylindrotheca</taxon>
    </lineage>
</organism>
<dbReference type="Pfam" id="PF13424">
    <property type="entry name" value="TPR_12"/>
    <property type="match status" value="1"/>
</dbReference>
<keyword evidence="2 3" id="KW-0802">TPR repeat</keyword>
<feature type="compositionally biased region" description="Low complexity" evidence="4">
    <location>
        <begin position="338"/>
        <end position="348"/>
    </location>
</feature>
<feature type="compositionally biased region" description="Basic and acidic residues" evidence="4">
    <location>
        <begin position="10"/>
        <end position="21"/>
    </location>
</feature>
<comment type="caution">
    <text evidence="5">The sequence shown here is derived from an EMBL/GenBank/DDBJ whole genome shotgun (WGS) entry which is preliminary data.</text>
</comment>
<dbReference type="PANTHER" id="PTHR45641">
    <property type="entry name" value="TETRATRICOPEPTIDE REPEAT PROTEIN (AFU_ORTHOLOGUE AFUA_6G03870)"/>
    <property type="match status" value="1"/>
</dbReference>
<accession>A0AAD2CV42</accession>
<dbReference type="InterPro" id="IPR019734">
    <property type="entry name" value="TPR_rpt"/>
</dbReference>
<dbReference type="Pfam" id="PF13374">
    <property type="entry name" value="TPR_10"/>
    <property type="match status" value="1"/>
</dbReference>
<dbReference type="PANTHER" id="PTHR45641:SF19">
    <property type="entry name" value="NEPHROCYSTIN-3"/>
    <property type="match status" value="1"/>
</dbReference>
<evidence type="ECO:0000313" key="6">
    <source>
        <dbReference type="Proteomes" id="UP001295423"/>
    </source>
</evidence>
<evidence type="ECO:0000313" key="5">
    <source>
        <dbReference type="EMBL" id="CAJ1942696.1"/>
    </source>
</evidence>
<feature type="compositionally biased region" description="Polar residues" evidence="4">
    <location>
        <begin position="46"/>
        <end position="55"/>
    </location>
</feature>
<feature type="region of interest" description="Disordered" evidence="4">
    <location>
        <begin position="1"/>
        <end position="88"/>
    </location>
</feature>
<feature type="compositionally biased region" description="Low complexity" evidence="4">
    <location>
        <begin position="285"/>
        <end position="298"/>
    </location>
</feature>
<feature type="repeat" description="TPR" evidence="3">
    <location>
        <begin position="505"/>
        <end position="538"/>
    </location>
</feature>
<sequence>MSSNQPLHRRSSDPRKGKEMDDLNPGRNKNLLQAPSSSEAVLIPFQSVSNTTRPKNPSRDPHKASMAKRIGNLFSTKPPKGRDHHGETSSLAVQYDNATIQSADGQQSVEAVSVAPTLHSQATQKASNRPEKIKEEEKSKKPTKHWKKFKKLVGVKSTKTEKLEPIAVSTEQRNAKLDVAILGRMDGIDPLSLGPANLSSFPINSDDGAIRFSNKNMGENKTTEGAAPPSIDFDPLKLSFTTLSKSWNPSDIVSDSIWSAGGMEQPELVLEGFANERWTLRFNETPSTPTSSSTGSSSFVPRLQPIDDDDESSTLTDNEFPLRGLWNQLWGNKPPSPTLASPSSPGGPEANAHEELLEIAAACSVPVDLDEGTFIIDSPDHLRSVHEMVTIPLQAQRFDSALLVFENLLKGLDQGQNSNLQHLVGATHHNIGLVHLCIGNFGDALLSFQKAVEARIDFFASHHPLVAVSLVRQGEAQFALGVFADALESMKRALAMSPIEDCTRAKILNNLGVVHYQLDNYEESLDAFIAALEIQRRMLGSPIRRQHIVHDASLTMCNMGKLYIKQALFRMSYTVFEEAFVLQTTAYPKDHDIVLSTLKSMALVLAKNSQFAESLPIFRNMLRHQEERFGSDSEHYTETMGMIGCLLAKDLEFDESASCLKQVIEWQTKHLTDANPKTKMTKEALATVEDIAQGKVSIWV</sequence>
<feature type="region of interest" description="Disordered" evidence="4">
    <location>
        <begin position="102"/>
        <end position="144"/>
    </location>
</feature>
<dbReference type="Proteomes" id="UP001295423">
    <property type="component" value="Unassembled WGS sequence"/>
</dbReference>
<dbReference type="InterPro" id="IPR011990">
    <property type="entry name" value="TPR-like_helical_dom_sf"/>
</dbReference>
<keyword evidence="1" id="KW-0677">Repeat</keyword>
<reference evidence="5" key="1">
    <citation type="submission" date="2023-08" db="EMBL/GenBank/DDBJ databases">
        <authorList>
            <person name="Audoor S."/>
            <person name="Bilcke G."/>
        </authorList>
    </citation>
    <scope>NUCLEOTIDE SEQUENCE</scope>
</reference>
<feature type="repeat" description="TPR" evidence="3">
    <location>
        <begin position="467"/>
        <end position="500"/>
    </location>
</feature>
<feature type="compositionally biased region" description="Basic and acidic residues" evidence="4">
    <location>
        <begin position="128"/>
        <end position="140"/>
    </location>
</feature>
<evidence type="ECO:0000256" key="4">
    <source>
        <dbReference type="SAM" id="MobiDB-lite"/>
    </source>
</evidence>
<feature type="region of interest" description="Disordered" evidence="4">
    <location>
        <begin position="331"/>
        <end position="350"/>
    </location>
</feature>
<dbReference type="SMART" id="SM00028">
    <property type="entry name" value="TPR"/>
    <property type="match status" value="5"/>
</dbReference>
<dbReference type="Gene3D" id="1.25.40.10">
    <property type="entry name" value="Tetratricopeptide repeat domain"/>
    <property type="match status" value="2"/>
</dbReference>
<feature type="region of interest" description="Disordered" evidence="4">
    <location>
        <begin position="283"/>
        <end position="318"/>
    </location>
</feature>
<feature type="compositionally biased region" description="Polar residues" evidence="4">
    <location>
        <begin position="118"/>
        <end position="127"/>
    </location>
</feature>
<evidence type="ECO:0000256" key="2">
    <source>
        <dbReference type="ARBA" id="ARBA00022803"/>
    </source>
</evidence>
<evidence type="ECO:0000256" key="1">
    <source>
        <dbReference type="ARBA" id="ARBA00022737"/>
    </source>
</evidence>
<feature type="compositionally biased region" description="Polar residues" evidence="4">
    <location>
        <begin position="30"/>
        <end position="39"/>
    </location>
</feature>
<dbReference type="PROSITE" id="PS50005">
    <property type="entry name" value="TPR"/>
    <property type="match status" value="2"/>
</dbReference>